<feature type="region of interest" description="Disordered" evidence="13">
    <location>
        <begin position="300"/>
        <end position="349"/>
    </location>
</feature>
<evidence type="ECO:0000313" key="18">
    <source>
        <dbReference type="Proteomes" id="UP001069090"/>
    </source>
</evidence>
<keyword evidence="17" id="KW-0966">Cell projection</keyword>
<comment type="function">
    <text evidence="1 12">The M ring may be actively involved in energy transduction.</text>
</comment>
<evidence type="ECO:0000259" key="16">
    <source>
        <dbReference type="Pfam" id="PF08345"/>
    </source>
</evidence>
<dbReference type="Pfam" id="PF08345">
    <property type="entry name" value="YscJ_FliF_C"/>
    <property type="match status" value="1"/>
</dbReference>
<evidence type="ECO:0000256" key="1">
    <source>
        <dbReference type="ARBA" id="ARBA00003820"/>
    </source>
</evidence>
<evidence type="ECO:0000256" key="3">
    <source>
        <dbReference type="ARBA" id="ARBA00004651"/>
    </source>
</evidence>
<evidence type="ECO:0000256" key="11">
    <source>
        <dbReference type="ARBA" id="ARBA00025936"/>
    </source>
</evidence>
<evidence type="ECO:0000256" key="2">
    <source>
        <dbReference type="ARBA" id="ARBA00004117"/>
    </source>
</evidence>
<evidence type="ECO:0000256" key="7">
    <source>
        <dbReference type="ARBA" id="ARBA00022692"/>
    </source>
</evidence>
<dbReference type="AlphaFoldDB" id="A0A9J6RI90"/>
<evidence type="ECO:0000259" key="15">
    <source>
        <dbReference type="Pfam" id="PF01514"/>
    </source>
</evidence>
<feature type="compositionally biased region" description="Gly residues" evidence="13">
    <location>
        <begin position="303"/>
        <end position="312"/>
    </location>
</feature>
<keyword evidence="6" id="KW-1003">Cell membrane</keyword>
<proteinExistence type="inferred from homology"/>
<evidence type="ECO:0000256" key="6">
    <source>
        <dbReference type="ARBA" id="ARBA00022475"/>
    </source>
</evidence>
<dbReference type="PRINTS" id="PR01009">
    <property type="entry name" value="FLGMRINGFLIF"/>
</dbReference>
<evidence type="ECO:0000256" key="13">
    <source>
        <dbReference type="SAM" id="MobiDB-lite"/>
    </source>
</evidence>
<dbReference type="GO" id="GO:0005886">
    <property type="term" value="C:plasma membrane"/>
    <property type="evidence" value="ECO:0007669"/>
    <property type="project" value="UniProtKB-SubCell"/>
</dbReference>
<feature type="domain" description="Flagellar M-ring C-terminal" evidence="16">
    <location>
        <begin position="256"/>
        <end position="427"/>
    </location>
</feature>
<dbReference type="NCBIfam" id="TIGR00206">
    <property type="entry name" value="fliF"/>
    <property type="match status" value="1"/>
</dbReference>
<evidence type="ECO:0000256" key="14">
    <source>
        <dbReference type="SAM" id="Phobius"/>
    </source>
</evidence>
<organism evidence="17 18">
    <name type="scientific">Dasania phycosphaerae</name>
    <dbReference type="NCBI Taxonomy" id="2950436"/>
    <lineage>
        <taxon>Bacteria</taxon>
        <taxon>Pseudomonadati</taxon>
        <taxon>Pseudomonadota</taxon>
        <taxon>Gammaproteobacteria</taxon>
        <taxon>Cellvibrionales</taxon>
        <taxon>Spongiibacteraceae</taxon>
        <taxon>Dasania</taxon>
    </lineage>
</organism>
<dbReference type="EMBL" id="JAPTGG010000002">
    <property type="protein sequence ID" value="MCZ0864082.1"/>
    <property type="molecule type" value="Genomic_DNA"/>
</dbReference>
<evidence type="ECO:0000256" key="8">
    <source>
        <dbReference type="ARBA" id="ARBA00022989"/>
    </source>
</evidence>
<evidence type="ECO:0000256" key="9">
    <source>
        <dbReference type="ARBA" id="ARBA00023136"/>
    </source>
</evidence>
<accession>A0A9J6RI90</accession>
<comment type="subunit">
    <text evidence="11">The basal body constitutes a major portion of the flagellar organelle and consists of four rings (L,P,S, and M) mounted on a central rod. The M ring is integral to the inner membrane of the cell and may be connected to the flagellar rod via the S ring. The S (supramembrane ring) lies just distal to the M ring. The L and P rings lie in the outer membrane and the periplasmic space, respectively.</text>
</comment>
<keyword evidence="7 14" id="KW-0812">Transmembrane</keyword>
<dbReference type="PANTHER" id="PTHR30046:SF0">
    <property type="entry name" value="FLAGELLAR M-RING PROTEIN"/>
    <property type="match status" value="1"/>
</dbReference>
<feature type="transmembrane region" description="Helical" evidence="14">
    <location>
        <begin position="456"/>
        <end position="474"/>
    </location>
</feature>
<dbReference type="Proteomes" id="UP001069090">
    <property type="component" value="Unassembled WGS sequence"/>
</dbReference>
<dbReference type="GO" id="GO:0003774">
    <property type="term" value="F:cytoskeletal motor activity"/>
    <property type="evidence" value="ECO:0007669"/>
    <property type="project" value="InterPro"/>
</dbReference>
<dbReference type="InterPro" id="IPR045851">
    <property type="entry name" value="AMP-bd_C_sf"/>
</dbReference>
<sequence>MAAEGGSSLPQSQMFEGFSGLNLMRQLGLMIGLAASVAIGFAVVLWSQGEDYKPLYANLDRMDPSAVLTILDSNQIAYKVDEKTGALMVAANQIHDARLKLAGEGISADGSFGFELMDKERPLGTSQFMENARFKRSLEGELARTITSIRQVRAARVHLAIPKTSAFVRDSRKPTASVFVDLYSGVGINPPQVRAIANLVASSIPELALQDVTVVDQRGNLLSNFETDEKMVAANRQMEYTKELEQRYVERINSILVRILGEDKFRAEVSADVDFTEIEQAEEQFNPDLPAIRSEQTLEEGRGAGGGVGGVPGALSNQPPLDGAAPENATAQGGAADAGGGSSRVQATRNYELDRTVSYTRHQTGRVRRLSVAVVVDNMVKKDATTGAMNSVPMPQEELDRLSVLVRDAVGFDAARGDSVNIINAEFIPIPEQEMELIEEQPLWQQPEMVNLAKKVLGGLFVLVIIFGVLRPVMRNLTDTSKEMRELEAQEALNDLSADLGGDLADETVTLSGGDSMLLTGPGQNYEQQINAVKGLIAEDPGRVAQVVKQWVNSGE</sequence>
<feature type="transmembrane region" description="Helical" evidence="14">
    <location>
        <begin position="27"/>
        <end position="46"/>
    </location>
</feature>
<gene>
    <name evidence="17" type="primary">fliF</name>
    <name evidence="17" type="ORF">O0V09_02650</name>
</gene>
<dbReference type="InterPro" id="IPR006182">
    <property type="entry name" value="FliF_N_dom"/>
</dbReference>
<dbReference type="InterPro" id="IPR043427">
    <property type="entry name" value="YscJ/FliF"/>
</dbReference>
<dbReference type="Gene3D" id="3.30.300.30">
    <property type="match status" value="1"/>
</dbReference>
<reference evidence="17 18" key="1">
    <citation type="submission" date="2022-12" db="EMBL/GenBank/DDBJ databases">
        <title>Dasania phycosphaerae sp. nov., isolated from particulate material of the south coast of Korea.</title>
        <authorList>
            <person name="Jiang Y."/>
        </authorList>
    </citation>
    <scope>NUCLEOTIDE SEQUENCE [LARGE SCALE GENOMIC DNA]</scope>
    <source>
        <strain evidence="17 18">GY-19</strain>
    </source>
</reference>
<dbReference type="GO" id="GO:0009431">
    <property type="term" value="C:bacterial-type flagellum basal body, MS ring"/>
    <property type="evidence" value="ECO:0007669"/>
    <property type="project" value="InterPro"/>
</dbReference>
<dbReference type="PANTHER" id="PTHR30046">
    <property type="entry name" value="FLAGELLAR M-RING PROTEIN"/>
    <property type="match status" value="1"/>
</dbReference>
<dbReference type="RefSeq" id="WP_258330240.1">
    <property type="nucleotide sequence ID" value="NZ_JAPTGG010000002.1"/>
</dbReference>
<name>A0A9J6RI90_9GAMM</name>
<dbReference type="InterPro" id="IPR000067">
    <property type="entry name" value="FlgMring_FliF"/>
</dbReference>
<keyword evidence="18" id="KW-1185">Reference proteome</keyword>
<dbReference type="GO" id="GO:0071973">
    <property type="term" value="P:bacterial-type flagellum-dependent cell motility"/>
    <property type="evidence" value="ECO:0007669"/>
    <property type="project" value="InterPro"/>
</dbReference>
<keyword evidence="17" id="KW-0282">Flagellum</keyword>
<evidence type="ECO:0000256" key="10">
    <source>
        <dbReference type="ARBA" id="ARBA00023143"/>
    </source>
</evidence>
<keyword evidence="17" id="KW-0969">Cilium</keyword>
<comment type="similarity">
    <text evidence="4 12">Belongs to the FliF family.</text>
</comment>
<keyword evidence="9 14" id="KW-0472">Membrane</keyword>
<protein>
    <recommendedName>
        <fullName evidence="5 12">Flagellar M-ring protein</fullName>
    </recommendedName>
</protein>
<keyword evidence="10 12" id="KW-0975">Bacterial flagellum</keyword>
<evidence type="ECO:0000313" key="17">
    <source>
        <dbReference type="EMBL" id="MCZ0864082.1"/>
    </source>
</evidence>
<dbReference type="PIRSF" id="PIRSF004862">
    <property type="entry name" value="FliF"/>
    <property type="match status" value="1"/>
</dbReference>
<keyword evidence="8 14" id="KW-1133">Transmembrane helix</keyword>
<dbReference type="InterPro" id="IPR013556">
    <property type="entry name" value="Flag_M-ring_C"/>
</dbReference>
<evidence type="ECO:0000256" key="4">
    <source>
        <dbReference type="ARBA" id="ARBA00007971"/>
    </source>
</evidence>
<evidence type="ECO:0000256" key="5">
    <source>
        <dbReference type="ARBA" id="ARBA00017949"/>
    </source>
</evidence>
<comment type="subcellular location">
    <subcellularLocation>
        <location evidence="2 12">Bacterial flagellum basal body</location>
    </subcellularLocation>
    <subcellularLocation>
        <location evidence="3">Cell membrane</location>
        <topology evidence="3">Multi-pass membrane protein</topology>
    </subcellularLocation>
</comment>
<feature type="domain" description="Flagellar M-ring N-terminal" evidence="15">
    <location>
        <begin position="48"/>
        <end position="223"/>
    </location>
</feature>
<evidence type="ECO:0000256" key="12">
    <source>
        <dbReference type="PIRNR" id="PIRNR004862"/>
    </source>
</evidence>
<dbReference type="Pfam" id="PF01514">
    <property type="entry name" value="YscJ_FliF"/>
    <property type="match status" value="1"/>
</dbReference>
<comment type="caution">
    <text evidence="17">The sequence shown here is derived from an EMBL/GenBank/DDBJ whole genome shotgun (WGS) entry which is preliminary data.</text>
</comment>